<protein>
    <recommendedName>
        <fullName evidence="4">General stress protein</fullName>
    </recommendedName>
</protein>
<keyword evidence="2" id="KW-0614">Plasmid</keyword>
<accession>A0ABY4GGJ9</accession>
<evidence type="ECO:0000256" key="1">
    <source>
        <dbReference type="SAM" id="MobiDB-lite"/>
    </source>
</evidence>
<feature type="compositionally biased region" description="Low complexity" evidence="1">
    <location>
        <begin position="1"/>
        <end position="15"/>
    </location>
</feature>
<name>A0ABY4GGJ9_9BACT</name>
<feature type="region of interest" description="Disordered" evidence="1">
    <location>
        <begin position="1"/>
        <end position="72"/>
    </location>
</feature>
<evidence type="ECO:0000313" key="3">
    <source>
        <dbReference type="Proteomes" id="UP000830401"/>
    </source>
</evidence>
<dbReference type="Proteomes" id="UP000830401">
    <property type="component" value="Plasmid unnamed9"/>
</dbReference>
<organism evidence="2 3">
    <name type="scientific">Hymenobacter volaticus</name>
    <dbReference type="NCBI Taxonomy" id="2932254"/>
    <lineage>
        <taxon>Bacteria</taxon>
        <taxon>Pseudomonadati</taxon>
        <taxon>Bacteroidota</taxon>
        <taxon>Cytophagia</taxon>
        <taxon>Cytophagales</taxon>
        <taxon>Hymenobacteraceae</taxon>
        <taxon>Hymenobacter</taxon>
    </lineage>
</organism>
<keyword evidence="3" id="KW-1185">Reference proteome</keyword>
<gene>
    <name evidence="2" type="ORF">MUN86_30495</name>
</gene>
<evidence type="ECO:0000313" key="2">
    <source>
        <dbReference type="EMBL" id="UOQ69923.1"/>
    </source>
</evidence>
<proteinExistence type="predicted"/>
<evidence type="ECO:0008006" key="4">
    <source>
        <dbReference type="Google" id="ProtNLM"/>
    </source>
</evidence>
<sequence>MATTPAIPNNNTTPTKRPRGFASMDATTQRRIASEGGKASDQSGRGHQWTKEEAWAAGRKGGQASRSRIAQS</sequence>
<dbReference type="RefSeq" id="WP_245127772.1">
    <property type="nucleotide sequence ID" value="NZ_CP095070.1"/>
</dbReference>
<reference evidence="2" key="1">
    <citation type="submission" date="2022-04" db="EMBL/GenBank/DDBJ databases">
        <title>Hymenobacter sp. isolated from the air.</title>
        <authorList>
            <person name="Won M."/>
            <person name="Lee C.-M."/>
            <person name="Woen H.-Y."/>
            <person name="Kwon S.-W."/>
        </authorList>
    </citation>
    <scope>NUCLEOTIDE SEQUENCE</scope>
    <source>
        <strain evidence="2">5420S-77</strain>
        <plasmid evidence="2">unnamed9</plasmid>
    </source>
</reference>
<dbReference type="EMBL" id="CP095070">
    <property type="protein sequence ID" value="UOQ69923.1"/>
    <property type="molecule type" value="Genomic_DNA"/>
</dbReference>
<geneLocation type="plasmid" evidence="2 3">
    <name>unnamed9</name>
</geneLocation>